<keyword evidence="1" id="KW-0812">Transmembrane</keyword>
<keyword evidence="1" id="KW-0472">Membrane</keyword>
<feature type="transmembrane region" description="Helical" evidence="1">
    <location>
        <begin position="199"/>
        <end position="214"/>
    </location>
</feature>
<organism evidence="2 3">
    <name type="scientific">Rossellomorea vietnamensis</name>
    <dbReference type="NCBI Taxonomy" id="218284"/>
    <lineage>
        <taxon>Bacteria</taxon>
        <taxon>Bacillati</taxon>
        <taxon>Bacillota</taxon>
        <taxon>Bacilli</taxon>
        <taxon>Bacillales</taxon>
        <taxon>Bacillaceae</taxon>
        <taxon>Rossellomorea</taxon>
    </lineage>
</organism>
<feature type="transmembrane region" description="Helical" evidence="1">
    <location>
        <begin position="221"/>
        <end position="238"/>
    </location>
</feature>
<sequence length="423" mass="49362">MIIVLKLITFIIGTILVYSSIKNYFANKNGNILIYPIVVFYVFYYIPLLLDLLVGRPFYKSHFRGFIISGNHIITEIIFCIVVLYILYMMYRFHKKNPYQISFDFYFKFADIIFIFSVFGLFLMMIYLFSISDAFSIFQYNMRYDVSPVGIKLKNYSLIIITWILILILLEKNKGKLFIKFGMLLPYALTAFMMNGKKSIVFIFVIGLILIFVIKRTFQHNVSYILVAVIALVSLFLYDQFYQEKFGGGSTDTIEEYSAFRVTYGRDDTMKMVLYSELNKDKGINILEYRGQTMLYYISTALTIRRDEWDNKPYPYATYFTSGLIGEQQVRVLPWTMTTSIFDELISNFGVIGILLSPYIFKFLSNIIVRNNEGIVGKIILFLGILLSVLMIAVQISAFIYLYILLAVLIILYKLKRKIRISS</sequence>
<evidence type="ECO:0000256" key="1">
    <source>
        <dbReference type="SAM" id="Phobius"/>
    </source>
</evidence>
<dbReference type="RefSeq" id="WP_187444505.1">
    <property type="nucleotide sequence ID" value="NZ_VTEG01000027.1"/>
</dbReference>
<accession>A0A5D4M4C5</accession>
<gene>
    <name evidence="2" type="ORF">FZC84_20995</name>
</gene>
<evidence type="ECO:0000313" key="3">
    <source>
        <dbReference type="Proteomes" id="UP000325182"/>
    </source>
</evidence>
<dbReference type="AlphaFoldDB" id="A0A5D4M4C5"/>
<feature type="transmembrane region" description="Helical" evidence="1">
    <location>
        <begin position="32"/>
        <end position="54"/>
    </location>
</feature>
<evidence type="ECO:0000313" key="2">
    <source>
        <dbReference type="EMBL" id="TYR95910.1"/>
    </source>
</evidence>
<name>A0A5D4M4C5_9BACI</name>
<feature type="transmembrane region" description="Helical" evidence="1">
    <location>
        <begin position="375"/>
        <end position="392"/>
    </location>
</feature>
<protein>
    <submittedName>
        <fullName evidence="2">Oligosaccharide repeat unit polymerase</fullName>
    </submittedName>
</protein>
<feature type="transmembrane region" description="Helical" evidence="1">
    <location>
        <begin position="109"/>
        <end position="129"/>
    </location>
</feature>
<reference evidence="2 3" key="1">
    <citation type="submission" date="2019-08" db="EMBL/GenBank/DDBJ databases">
        <title>Bacillus genomes from the desert of Cuatro Cienegas, Coahuila.</title>
        <authorList>
            <person name="Olmedo-Alvarez G."/>
        </authorList>
    </citation>
    <scope>NUCLEOTIDE SEQUENCE [LARGE SCALE GENOMIC DNA]</scope>
    <source>
        <strain evidence="2 3">CH128b_4D</strain>
    </source>
</reference>
<feature type="transmembrane region" description="Helical" evidence="1">
    <location>
        <begin position="398"/>
        <end position="415"/>
    </location>
</feature>
<feature type="transmembrane region" description="Helical" evidence="1">
    <location>
        <begin position="6"/>
        <end position="25"/>
    </location>
</feature>
<proteinExistence type="predicted"/>
<keyword evidence="1" id="KW-1133">Transmembrane helix</keyword>
<comment type="caution">
    <text evidence="2">The sequence shown here is derived from an EMBL/GenBank/DDBJ whole genome shotgun (WGS) entry which is preliminary data.</text>
</comment>
<feature type="transmembrane region" description="Helical" evidence="1">
    <location>
        <begin position="345"/>
        <end position="363"/>
    </location>
</feature>
<dbReference type="EMBL" id="VTEG01000027">
    <property type="protein sequence ID" value="TYR95910.1"/>
    <property type="molecule type" value="Genomic_DNA"/>
</dbReference>
<feature type="transmembrane region" description="Helical" evidence="1">
    <location>
        <begin position="66"/>
        <end position="88"/>
    </location>
</feature>
<feature type="transmembrane region" description="Helical" evidence="1">
    <location>
        <begin position="149"/>
        <end position="170"/>
    </location>
</feature>
<dbReference type="Proteomes" id="UP000325182">
    <property type="component" value="Unassembled WGS sequence"/>
</dbReference>